<comment type="caution">
    <text evidence="1">The sequence shown here is derived from an EMBL/GenBank/DDBJ whole genome shotgun (WGS) entry which is preliminary data.</text>
</comment>
<keyword evidence="2" id="KW-1185">Reference proteome</keyword>
<dbReference type="EMBL" id="PKSG01000888">
    <property type="protein sequence ID" value="POR32228.1"/>
    <property type="molecule type" value="Genomic_DNA"/>
</dbReference>
<name>A0A2S4KPW7_9HYPO</name>
<evidence type="ECO:0000313" key="1">
    <source>
        <dbReference type="EMBL" id="POR32228.1"/>
    </source>
</evidence>
<dbReference type="AlphaFoldDB" id="A0A2S4KPW7"/>
<dbReference type="STRING" id="94208.A0A2S4KPW7"/>
<protein>
    <submittedName>
        <fullName evidence="1">Uncharacterized protein</fullName>
    </submittedName>
</protein>
<dbReference type="Proteomes" id="UP000237481">
    <property type="component" value="Unassembled WGS sequence"/>
</dbReference>
<proteinExistence type="predicted"/>
<organism evidence="1 2">
    <name type="scientific">Tolypocladium paradoxum</name>
    <dbReference type="NCBI Taxonomy" id="94208"/>
    <lineage>
        <taxon>Eukaryota</taxon>
        <taxon>Fungi</taxon>
        <taxon>Dikarya</taxon>
        <taxon>Ascomycota</taxon>
        <taxon>Pezizomycotina</taxon>
        <taxon>Sordariomycetes</taxon>
        <taxon>Hypocreomycetidae</taxon>
        <taxon>Hypocreales</taxon>
        <taxon>Ophiocordycipitaceae</taxon>
        <taxon>Tolypocladium</taxon>
    </lineage>
</organism>
<gene>
    <name evidence="1" type="ORF">TPAR_07566</name>
</gene>
<accession>A0A2S4KPW7</accession>
<reference evidence="1 2" key="1">
    <citation type="submission" date="2018-01" db="EMBL/GenBank/DDBJ databases">
        <title>Harnessing the power of phylogenomics to disentangle the directionality and signatures of interkingdom host jumping in the parasitic fungal genus Tolypocladium.</title>
        <authorList>
            <person name="Quandt C.A."/>
            <person name="Patterson W."/>
            <person name="Spatafora J.W."/>
        </authorList>
    </citation>
    <scope>NUCLEOTIDE SEQUENCE [LARGE SCALE GENOMIC DNA]</scope>
    <source>
        <strain evidence="1 2">NRBC 100945</strain>
    </source>
</reference>
<evidence type="ECO:0000313" key="2">
    <source>
        <dbReference type="Proteomes" id="UP000237481"/>
    </source>
</evidence>
<sequence>MADMVDQTPLWRDDFSVAHCRLGALQQALASLPPAEGMSRWALTLLDSVLTCLASDRDSTFVVRVAACQILRVLEARWPAAGTARLTPDSIGHRLGQVSAAQAQLVAALCFHQGLSTLPEPARRHVHVASDVGGQSFALVCPFERDGRATGVLVVDGERHAMRWVDAHRVKADTRTLTIVLRAPPTGTSVYLRATDEALLWAILYIPGIFAP</sequence>
<dbReference type="OrthoDB" id="10514278at2759"/>